<evidence type="ECO:0000256" key="4">
    <source>
        <dbReference type="ARBA" id="ARBA00023065"/>
    </source>
</evidence>
<keyword evidence="9" id="KW-1185">Reference proteome</keyword>
<dbReference type="PANTHER" id="PTHR47143">
    <property type="entry name" value="TRANSIENT RECEPTOR POTENTIAL CATION CHANNEL PROTEIN PAINLESS"/>
    <property type="match status" value="1"/>
</dbReference>
<dbReference type="GO" id="GO:0022857">
    <property type="term" value="F:transmembrane transporter activity"/>
    <property type="evidence" value="ECO:0007669"/>
    <property type="project" value="TreeGrafter"/>
</dbReference>
<evidence type="ECO:0000256" key="3">
    <source>
        <dbReference type="ARBA" id="ARBA00023043"/>
    </source>
</evidence>
<dbReference type="RefSeq" id="XP_009174304.1">
    <property type="nucleotide sequence ID" value="XM_009176040.1"/>
</dbReference>
<dbReference type="Proteomes" id="UP000054324">
    <property type="component" value="Unassembled WGS sequence"/>
</dbReference>
<dbReference type="InterPro" id="IPR052076">
    <property type="entry name" value="TRP_cation_channel"/>
</dbReference>
<name>A0A074ZFD0_OPIVI</name>
<evidence type="ECO:0000256" key="6">
    <source>
        <dbReference type="ARBA" id="ARBA00023303"/>
    </source>
</evidence>
<protein>
    <submittedName>
        <fullName evidence="8">Uncharacterized protein</fullName>
    </submittedName>
</protein>
<dbReference type="KEGG" id="ovi:T265_09844"/>
<gene>
    <name evidence="8" type="ORF">T265_09844</name>
</gene>
<keyword evidence="4" id="KW-0406">Ion transport</keyword>
<evidence type="ECO:0000256" key="7">
    <source>
        <dbReference type="SAM" id="Phobius"/>
    </source>
</evidence>
<dbReference type="STRING" id="6198.A0A074ZFD0"/>
<dbReference type="PANTHER" id="PTHR47143:SF1">
    <property type="entry name" value="ION_TRANS DOMAIN-CONTAINING PROTEIN"/>
    <property type="match status" value="1"/>
</dbReference>
<dbReference type="CTD" id="20324012"/>
<evidence type="ECO:0000256" key="1">
    <source>
        <dbReference type="ARBA" id="ARBA00022448"/>
    </source>
</evidence>
<evidence type="ECO:0000256" key="2">
    <source>
        <dbReference type="ARBA" id="ARBA00022737"/>
    </source>
</evidence>
<keyword evidence="7" id="KW-1133">Transmembrane helix</keyword>
<dbReference type="GO" id="GO:1902495">
    <property type="term" value="C:transmembrane transporter complex"/>
    <property type="evidence" value="ECO:0007669"/>
    <property type="project" value="TreeGrafter"/>
</dbReference>
<feature type="transmembrane region" description="Helical" evidence="7">
    <location>
        <begin position="148"/>
        <end position="174"/>
    </location>
</feature>
<keyword evidence="3" id="KW-0040">ANK repeat</keyword>
<evidence type="ECO:0000256" key="5">
    <source>
        <dbReference type="ARBA" id="ARBA00023180"/>
    </source>
</evidence>
<keyword evidence="5" id="KW-0325">Glycoprotein</keyword>
<reference evidence="8 9" key="1">
    <citation type="submission" date="2013-11" db="EMBL/GenBank/DDBJ databases">
        <title>Opisthorchis viverrini - life in the bile duct.</title>
        <authorList>
            <person name="Young N.D."/>
            <person name="Nagarajan N."/>
            <person name="Lin S.J."/>
            <person name="Korhonen P.K."/>
            <person name="Jex A.R."/>
            <person name="Hall R.S."/>
            <person name="Safavi-Hemami H."/>
            <person name="Kaewkong W."/>
            <person name="Bertrand D."/>
            <person name="Gao S."/>
            <person name="Seet Q."/>
            <person name="Wongkham S."/>
            <person name="Teh B.T."/>
            <person name="Wongkham C."/>
            <person name="Intapan P.M."/>
            <person name="Maleewong W."/>
            <person name="Yang X."/>
            <person name="Hu M."/>
            <person name="Wang Z."/>
            <person name="Hofmann A."/>
            <person name="Sternberg P.W."/>
            <person name="Tan P."/>
            <person name="Wang J."/>
            <person name="Gasser R.B."/>
        </authorList>
    </citation>
    <scope>NUCLEOTIDE SEQUENCE [LARGE SCALE GENOMIC DNA]</scope>
</reference>
<keyword evidence="7" id="KW-0812">Transmembrane</keyword>
<dbReference type="AlphaFoldDB" id="A0A074ZFD0"/>
<keyword evidence="6" id="KW-0407">Ion channel</keyword>
<sequence length="362" mass="41278">MTYSALTLVLHVDHHYVGLGVIVMFLAWFNFLLQMMRFNHVGIYVVMFLHVFATVGKCLVVFSVVFVAFALSFHVLFRVPQYKNCFGPRGQFEALGNGNSTQTSVTVELQSFQYVGLSLFKTLFMMLGEYEHTATIVEPLTGHSPLSIHYPVITLFFYVGFIFLVPIILMNLLLTRRLSVLEVGTHGFRVSCNSWARKSRVDHRECVSHKSQDILELTTFPLVMTIFLMISFDCRGVFDKLIGLAVGDIEHVRQSSVLRLISQQVYWLADWEPKLMSIFRSKIYSPHWKRKCKRDANVTHRRTRSSSIRFGRNICASANTDSLGRLKINSLASTPGLSGCFKRSHYESCRITSFSCFHTGLA</sequence>
<dbReference type="GeneID" id="20324012"/>
<dbReference type="EMBL" id="KL596929">
    <property type="protein sequence ID" value="KER21945.1"/>
    <property type="molecule type" value="Genomic_DNA"/>
</dbReference>
<feature type="transmembrane region" description="Helical" evidence="7">
    <location>
        <begin position="15"/>
        <end position="33"/>
    </location>
</feature>
<feature type="transmembrane region" description="Helical" evidence="7">
    <location>
        <begin position="45"/>
        <end position="71"/>
    </location>
</feature>
<dbReference type="GO" id="GO:0034220">
    <property type="term" value="P:monoatomic ion transmembrane transport"/>
    <property type="evidence" value="ECO:0007669"/>
    <property type="project" value="UniProtKB-KW"/>
</dbReference>
<accession>A0A074ZFD0</accession>
<keyword evidence="7" id="KW-0472">Membrane</keyword>
<dbReference type="OrthoDB" id="1661883at2759"/>
<keyword evidence="1" id="KW-0813">Transport</keyword>
<evidence type="ECO:0000313" key="8">
    <source>
        <dbReference type="EMBL" id="KER21945.1"/>
    </source>
</evidence>
<keyword evidence="2" id="KW-0677">Repeat</keyword>
<proteinExistence type="predicted"/>
<organism evidence="8 9">
    <name type="scientific">Opisthorchis viverrini</name>
    <name type="common">Southeast Asian liver fluke</name>
    <dbReference type="NCBI Taxonomy" id="6198"/>
    <lineage>
        <taxon>Eukaryota</taxon>
        <taxon>Metazoa</taxon>
        <taxon>Spiralia</taxon>
        <taxon>Lophotrochozoa</taxon>
        <taxon>Platyhelminthes</taxon>
        <taxon>Trematoda</taxon>
        <taxon>Digenea</taxon>
        <taxon>Opisthorchiida</taxon>
        <taxon>Opisthorchiata</taxon>
        <taxon>Opisthorchiidae</taxon>
        <taxon>Opisthorchis</taxon>
    </lineage>
</organism>
<evidence type="ECO:0000313" key="9">
    <source>
        <dbReference type="Proteomes" id="UP000054324"/>
    </source>
</evidence>